<evidence type="ECO:0000256" key="1">
    <source>
        <dbReference type="SAM" id="MobiDB-lite"/>
    </source>
</evidence>
<dbReference type="Proteomes" id="UP000283254">
    <property type="component" value="Unassembled WGS sequence"/>
</dbReference>
<dbReference type="RefSeq" id="WP_221176159.1">
    <property type="nucleotide sequence ID" value="NZ_JSAB01000082.1"/>
</dbReference>
<feature type="chain" id="PRO_5019043457" evidence="2">
    <location>
        <begin position="37"/>
        <end position="126"/>
    </location>
</feature>
<dbReference type="AlphaFoldDB" id="A0A422QLL2"/>
<comment type="caution">
    <text evidence="3">The sequence shown here is derived from an EMBL/GenBank/DDBJ whole genome shotgun (WGS) entry which is preliminary data.</text>
</comment>
<sequence>PAVFHPNEDTMFIHTAAPWRAAALLGALLAAMPAVAQHTADDPAAAVPETRYQSAHVQRPPVAAAATPDRNWQESNRTVASQPAHAHHGAHADHSGHAGHAKPAPKAAPKADDHEHHGHHGHGEHH</sequence>
<keyword evidence="2" id="KW-0732">Signal</keyword>
<organism evidence="3 4">
    <name type="scientific">Massilia aurea</name>
    <dbReference type="NCBI Taxonomy" id="373040"/>
    <lineage>
        <taxon>Bacteria</taxon>
        <taxon>Pseudomonadati</taxon>
        <taxon>Pseudomonadota</taxon>
        <taxon>Betaproteobacteria</taxon>
        <taxon>Burkholderiales</taxon>
        <taxon>Oxalobacteraceae</taxon>
        <taxon>Telluria group</taxon>
        <taxon>Massilia</taxon>
    </lineage>
</organism>
<dbReference type="EMBL" id="JSAB01000082">
    <property type="protein sequence ID" value="RNF30890.1"/>
    <property type="molecule type" value="Genomic_DNA"/>
</dbReference>
<feature type="signal peptide" evidence="2">
    <location>
        <begin position="1"/>
        <end position="36"/>
    </location>
</feature>
<proteinExistence type="predicted"/>
<keyword evidence="4" id="KW-1185">Reference proteome</keyword>
<feature type="region of interest" description="Disordered" evidence="1">
    <location>
        <begin position="36"/>
        <end position="126"/>
    </location>
</feature>
<accession>A0A422QLL2</accession>
<feature type="compositionally biased region" description="Basic residues" evidence="1">
    <location>
        <begin position="117"/>
        <end position="126"/>
    </location>
</feature>
<evidence type="ECO:0000313" key="3">
    <source>
        <dbReference type="EMBL" id="RNF30890.1"/>
    </source>
</evidence>
<evidence type="ECO:0000256" key="2">
    <source>
        <dbReference type="SAM" id="SignalP"/>
    </source>
</evidence>
<protein>
    <submittedName>
        <fullName evidence="3">Uncharacterized protein</fullName>
    </submittedName>
</protein>
<gene>
    <name evidence="3" type="ORF">NM04_10115</name>
</gene>
<reference evidence="3" key="1">
    <citation type="submission" date="2014-10" db="EMBL/GenBank/DDBJ databases">
        <title>Massilia sp. genome.</title>
        <authorList>
            <person name="Xu B."/>
            <person name="Dai L."/>
            <person name="Huang Z."/>
        </authorList>
    </citation>
    <scope>NUCLEOTIDE SEQUENCE [LARGE SCALE GENOMIC DNA]</scope>
    <source>
        <strain evidence="3">CFS-1</strain>
    </source>
</reference>
<name>A0A422QLL2_9BURK</name>
<evidence type="ECO:0000313" key="4">
    <source>
        <dbReference type="Proteomes" id="UP000283254"/>
    </source>
</evidence>
<feature type="non-terminal residue" evidence="3">
    <location>
        <position position="1"/>
    </location>
</feature>